<dbReference type="PROSITE" id="PS51194">
    <property type="entry name" value="HELICASE_CTER"/>
    <property type="match status" value="1"/>
</dbReference>
<comment type="similarity">
    <text evidence="10">Belongs to the DEAD box helicase family. DEAH subfamily. PRP2 sub-subfamily.</text>
</comment>
<feature type="compositionally biased region" description="Low complexity" evidence="12">
    <location>
        <begin position="164"/>
        <end position="176"/>
    </location>
</feature>
<keyword evidence="7" id="KW-0067">ATP-binding</keyword>
<dbReference type="GO" id="GO:0003724">
    <property type="term" value="F:RNA helicase activity"/>
    <property type="evidence" value="ECO:0007669"/>
    <property type="project" value="UniProtKB-EC"/>
</dbReference>
<protein>
    <recommendedName>
        <fullName evidence="1">RNA helicase</fullName>
        <ecNumber evidence="1">3.6.4.13</ecNumber>
    </recommendedName>
    <alternativeName>
        <fullName evidence="11">DEAH RNA helicase homolog PRP2</fullName>
    </alternativeName>
</protein>
<dbReference type="FunFam" id="3.40.50.300:FF:000594">
    <property type="entry name" value="Pre-mRNA-splicing factor ATP-dependent RNA helicase"/>
    <property type="match status" value="1"/>
</dbReference>
<dbReference type="STRING" id="4572.M7YQ66"/>
<dbReference type="EC" id="3.6.4.13" evidence="1"/>
<dbReference type="InterPro" id="IPR011545">
    <property type="entry name" value="DEAD/DEAH_box_helicase_dom"/>
</dbReference>
<feature type="region of interest" description="Disordered" evidence="12">
    <location>
        <begin position="164"/>
        <end position="283"/>
    </location>
</feature>
<proteinExistence type="inferred from homology"/>
<dbReference type="GO" id="GO:0071013">
    <property type="term" value="C:catalytic step 2 spliceosome"/>
    <property type="evidence" value="ECO:0007669"/>
    <property type="project" value="TreeGrafter"/>
</dbReference>
<evidence type="ECO:0000256" key="8">
    <source>
        <dbReference type="ARBA" id="ARBA00023187"/>
    </source>
</evidence>
<keyword evidence="4" id="KW-0547">Nucleotide-binding</keyword>
<dbReference type="FunFam" id="1.10.10.2130:FF:000001">
    <property type="entry name" value="Pre-mRNA-splicing factor ATP-dependent RNA helicase"/>
    <property type="match status" value="1"/>
</dbReference>
<evidence type="ECO:0000256" key="3">
    <source>
        <dbReference type="ARBA" id="ARBA00022728"/>
    </source>
</evidence>
<evidence type="ECO:0000256" key="10">
    <source>
        <dbReference type="ARBA" id="ARBA00061257"/>
    </source>
</evidence>
<reference evidence="13" key="1">
    <citation type="journal article" date="2013" name="Nature">
        <title>Draft genome of the wheat A-genome progenitor Triticum urartu.</title>
        <authorList>
            <person name="Ling H.Q."/>
            <person name="Zhao S."/>
            <person name="Liu D."/>
            <person name="Wang J."/>
            <person name="Sun H."/>
            <person name="Zhang C."/>
            <person name="Fan H."/>
            <person name="Li D."/>
            <person name="Dong L."/>
            <person name="Tao Y."/>
            <person name="Gao C."/>
            <person name="Wu H."/>
            <person name="Li Y."/>
            <person name="Cui Y."/>
            <person name="Guo X."/>
            <person name="Zheng S."/>
            <person name="Wang B."/>
            <person name="Yu K."/>
            <person name="Liang Q."/>
            <person name="Yang W."/>
            <person name="Lou X."/>
            <person name="Chen J."/>
            <person name="Feng M."/>
            <person name="Jian J."/>
            <person name="Zhang X."/>
            <person name="Luo G."/>
            <person name="Jiang Y."/>
            <person name="Liu J."/>
            <person name="Wang Z."/>
            <person name="Sha Y."/>
            <person name="Zhang B."/>
            <person name="Wu H."/>
            <person name="Tang D."/>
            <person name="Shen Q."/>
            <person name="Xue P."/>
            <person name="Zou S."/>
            <person name="Wang X."/>
            <person name="Liu X."/>
            <person name="Wang F."/>
            <person name="Yang Y."/>
            <person name="An X."/>
            <person name="Dong Z."/>
            <person name="Zhang K."/>
            <person name="Zhang X."/>
            <person name="Luo M.C."/>
            <person name="Dvorak J."/>
            <person name="Tong Y."/>
            <person name="Wang J."/>
            <person name="Yang H."/>
            <person name="Li Z."/>
            <person name="Wang D."/>
            <person name="Zhang A."/>
            <person name="Wang J."/>
        </authorList>
    </citation>
    <scope>NUCLEOTIDE SEQUENCE</scope>
</reference>
<name>M7YQ66_TRIUA</name>
<dbReference type="InterPro" id="IPR011709">
    <property type="entry name" value="DEAD-box_helicase_OB_fold"/>
</dbReference>
<dbReference type="SMART" id="SM00490">
    <property type="entry name" value="HELICc"/>
    <property type="match status" value="1"/>
</dbReference>
<organism evidence="13">
    <name type="scientific">Triticum urartu</name>
    <name type="common">Red wild einkorn</name>
    <name type="synonym">Crithodium urartu</name>
    <dbReference type="NCBI Taxonomy" id="4572"/>
    <lineage>
        <taxon>Eukaryota</taxon>
        <taxon>Viridiplantae</taxon>
        <taxon>Streptophyta</taxon>
        <taxon>Embryophyta</taxon>
        <taxon>Tracheophyta</taxon>
        <taxon>Spermatophyta</taxon>
        <taxon>Magnoliopsida</taxon>
        <taxon>Liliopsida</taxon>
        <taxon>Poales</taxon>
        <taxon>Poaceae</taxon>
        <taxon>BOP clade</taxon>
        <taxon>Pooideae</taxon>
        <taxon>Triticodae</taxon>
        <taxon>Triticeae</taxon>
        <taxon>Triticinae</taxon>
        <taxon>Triticum</taxon>
    </lineage>
</organism>
<evidence type="ECO:0000256" key="5">
    <source>
        <dbReference type="ARBA" id="ARBA00022801"/>
    </source>
</evidence>
<evidence type="ECO:0000256" key="12">
    <source>
        <dbReference type="SAM" id="MobiDB-lite"/>
    </source>
</evidence>
<dbReference type="InterPro" id="IPR001650">
    <property type="entry name" value="Helicase_C-like"/>
</dbReference>
<dbReference type="Pfam" id="PF21010">
    <property type="entry name" value="HA2_C"/>
    <property type="match status" value="1"/>
</dbReference>
<feature type="compositionally biased region" description="Acidic residues" evidence="12">
    <location>
        <begin position="216"/>
        <end position="226"/>
    </location>
</feature>
<dbReference type="PANTHER" id="PTHR18934:SF208">
    <property type="entry name" value="RNA HELICASE"/>
    <property type="match status" value="1"/>
</dbReference>
<dbReference type="Pfam" id="PF04408">
    <property type="entry name" value="WHD_HA2"/>
    <property type="match status" value="1"/>
</dbReference>
<dbReference type="AlphaFoldDB" id="M7YQ66"/>
<sequence>MAPCILGHGEWSEKTPAVEGSATRRKQVIIFDHGGGGVAAGIDESAVRPAGLAMASEEGQLKTRVSDRLMALVGYSEVMVVRLVLRLARDSASPADLAARLVDLAGLPSSADTVAFAEDVHAMFPRKGSRVSEYRKQVQEAAAFARKQSALKLLDDEDDVAKDAGATATASSSNNSGRKRFRQKAASQGDDDGEEEASVVRDSGRKVRARRGPAEDGGDSGGEELQEMDRDQIEKAQLDRHIRERDAASTRKLKDRKPSKREQGELARRSEAMDRGDTSELRTASRHAYLEKRKKMKVEEMRDEIIDNELIFDGVKMTNAEEEEFRRRKEIYELVKDRVGKDADAGDYYRMPEAYDAAENVDQAKRFAVPRQRYHDPEASAARDGKRSSFFSEQEAWEEQQIRKSRLHFGSGDGGRAGGGYELVLEDVVDFVKSTVQSGAEPDGEMDELAEAVDAKVKLQRELQDERKNLPVYKFKDDLLKAIEKYQVLIIVGETGSGKTTQIPQYLHEAGYTAKGKKIACTQPRRVAAMSVAARVAQELGVKLGHEVGYSIRFEDCTSDKTVIKYMTDGMLLREFLGEPDLASYSVVIVDEAHERTLSTDVLFGLVKDIARFRPDVKLLISSATLNAERFSDFFDEAPIFKIPGRRYKVDIHYTTAPEADYIAAAVVTVLQLHVKQPAGDILLFLTGQEEIETVEELLKQKMRTVGSKIAELVICPIYANLPTELQAKIFEPTPEGARKVVLATNIAETSLTIDGIKYVIDPGFCKLKSYNPRTGMESLRVEPISKASADQRAGRSGRTGPGKCFRLFTEYNFRHDLDDDTVPEIQRSNLANVVLRLKALGINDLVGFDFMDPPASEALLKALEELFALGALNSRGELTKTGRRMAEFPLDPMLSKAIVASEKYGCSEEVVTIAAMLSAGNAVFYRPKDKLVLADTARQGFHAGNVGDHVALLNVYSAWRESGYSSQWCRENFVQPRTMKRARDVRDQLEALLERVEIEHCSGAGDLDGIRKAVTAGYFRNAARRQKDGSYRAVKSRQTVFVHPSSGMADVPPAWVVYHELVLTSKEYMRQVTELKPEWLLEIAPHYYQRKDIDGHQPKKTGKDKGPAARQT</sequence>
<dbReference type="SMART" id="SM00847">
    <property type="entry name" value="HA2"/>
    <property type="match status" value="1"/>
</dbReference>
<dbReference type="Gene3D" id="1.20.120.1080">
    <property type="match status" value="1"/>
</dbReference>
<evidence type="ECO:0000256" key="11">
    <source>
        <dbReference type="ARBA" id="ARBA00077342"/>
    </source>
</evidence>
<dbReference type="InterPro" id="IPR007502">
    <property type="entry name" value="Helicase-assoc_dom"/>
</dbReference>
<evidence type="ECO:0000313" key="13">
    <source>
        <dbReference type="EMBL" id="EMS52783.1"/>
    </source>
</evidence>
<feature type="compositionally biased region" description="Basic and acidic residues" evidence="12">
    <location>
        <begin position="260"/>
        <end position="280"/>
    </location>
</feature>
<evidence type="ECO:0000256" key="4">
    <source>
        <dbReference type="ARBA" id="ARBA00022741"/>
    </source>
</evidence>
<dbReference type="Pfam" id="PF00271">
    <property type="entry name" value="Helicase_C"/>
    <property type="match status" value="1"/>
</dbReference>
<dbReference type="PROSITE" id="PS51192">
    <property type="entry name" value="HELICASE_ATP_BIND_1"/>
    <property type="match status" value="1"/>
</dbReference>
<comment type="catalytic activity">
    <reaction evidence="9">
        <text>ATP + H2O = ADP + phosphate + H(+)</text>
        <dbReference type="Rhea" id="RHEA:13065"/>
        <dbReference type="ChEBI" id="CHEBI:15377"/>
        <dbReference type="ChEBI" id="CHEBI:15378"/>
        <dbReference type="ChEBI" id="CHEBI:30616"/>
        <dbReference type="ChEBI" id="CHEBI:43474"/>
        <dbReference type="ChEBI" id="CHEBI:456216"/>
        <dbReference type="EC" id="3.6.4.13"/>
    </reaction>
</comment>
<evidence type="ECO:0000256" key="7">
    <source>
        <dbReference type="ARBA" id="ARBA00022840"/>
    </source>
</evidence>
<dbReference type="Pfam" id="PF07717">
    <property type="entry name" value="OB_NTP_bind"/>
    <property type="match status" value="1"/>
</dbReference>
<feature type="compositionally biased region" description="Basic and acidic residues" evidence="12">
    <location>
        <begin position="227"/>
        <end position="249"/>
    </location>
</feature>
<dbReference type="GO" id="GO:0008380">
    <property type="term" value="P:RNA splicing"/>
    <property type="evidence" value="ECO:0007669"/>
    <property type="project" value="UniProtKB-KW"/>
</dbReference>
<dbReference type="Gene3D" id="3.40.50.300">
    <property type="entry name" value="P-loop containing nucleotide triphosphate hydrolases"/>
    <property type="match status" value="2"/>
</dbReference>
<dbReference type="eggNOG" id="KOG0923">
    <property type="taxonomic scope" value="Eukaryota"/>
</dbReference>
<keyword evidence="5" id="KW-0378">Hydrolase</keyword>
<dbReference type="GO" id="GO:0005524">
    <property type="term" value="F:ATP binding"/>
    <property type="evidence" value="ECO:0007669"/>
    <property type="project" value="UniProtKB-KW"/>
</dbReference>
<feature type="region of interest" description="Disordered" evidence="12">
    <location>
        <begin position="1092"/>
        <end position="1113"/>
    </location>
</feature>
<evidence type="ECO:0000256" key="6">
    <source>
        <dbReference type="ARBA" id="ARBA00022806"/>
    </source>
</evidence>
<dbReference type="FunFam" id="1.20.120.1080:FF:000001">
    <property type="entry name" value="Pre-mRNA-splicing factor ATP-dependent RNA helicase"/>
    <property type="match status" value="1"/>
</dbReference>
<evidence type="ECO:0000256" key="2">
    <source>
        <dbReference type="ARBA" id="ARBA00022664"/>
    </source>
</evidence>
<dbReference type="EMBL" id="KD202282">
    <property type="protein sequence ID" value="EMS52783.1"/>
    <property type="molecule type" value="Genomic_DNA"/>
</dbReference>
<dbReference type="GO" id="GO:0016787">
    <property type="term" value="F:hydrolase activity"/>
    <property type="evidence" value="ECO:0007669"/>
    <property type="project" value="UniProtKB-KW"/>
</dbReference>
<evidence type="ECO:0000256" key="9">
    <source>
        <dbReference type="ARBA" id="ARBA00047984"/>
    </source>
</evidence>
<gene>
    <name evidence="13" type="ORF">TRIUR3_23498</name>
</gene>
<accession>M7YQ66</accession>
<dbReference type="GO" id="GO:0003723">
    <property type="term" value="F:RNA binding"/>
    <property type="evidence" value="ECO:0007669"/>
    <property type="project" value="TreeGrafter"/>
</dbReference>
<keyword evidence="3" id="KW-0747">Spliceosome</keyword>
<dbReference type="InterPro" id="IPR002464">
    <property type="entry name" value="DNA/RNA_helicase_DEAH_CS"/>
</dbReference>
<dbReference type="FunFam" id="3.40.50.300:FF:000007">
    <property type="entry name" value="Pre-mRNA-splicing factor ATP-dependent RNA helicase"/>
    <property type="match status" value="1"/>
</dbReference>
<dbReference type="SMART" id="SM00487">
    <property type="entry name" value="DEXDc"/>
    <property type="match status" value="1"/>
</dbReference>
<dbReference type="InterPro" id="IPR027417">
    <property type="entry name" value="P-loop_NTPase"/>
</dbReference>
<dbReference type="GO" id="GO:0006397">
    <property type="term" value="P:mRNA processing"/>
    <property type="evidence" value="ECO:0007669"/>
    <property type="project" value="UniProtKB-KW"/>
</dbReference>
<dbReference type="InterPro" id="IPR014001">
    <property type="entry name" value="Helicase_ATP-bd"/>
</dbReference>
<keyword evidence="8" id="KW-0508">mRNA splicing</keyword>
<keyword evidence="2" id="KW-0507">mRNA processing</keyword>
<dbReference type="PANTHER" id="PTHR18934">
    <property type="entry name" value="ATP-DEPENDENT RNA HELICASE"/>
    <property type="match status" value="1"/>
</dbReference>
<dbReference type="Pfam" id="PF00270">
    <property type="entry name" value="DEAD"/>
    <property type="match status" value="1"/>
</dbReference>
<keyword evidence="6 13" id="KW-0347">Helicase</keyword>
<dbReference type="CDD" id="cd18791">
    <property type="entry name" value="SF2_C_RHA"/>
    <property type="match status" value="1"/>
</dbReference>
<dbReference type="InterPro" id="IPR048333">
    <property type="entry name" value="HA2_WH"/>
</dbReference>
<dbReference type="SUPFAM" id="SSF52540">
    <property type="entry name" value="P-loop containing nucleoside triphosphate hydrolases"/>
    <property type="match status" value="1"/>
</dbReference>
<dbReference type="PROSITE" id="PS00690">
    <property type="entry name" value="DEAH_ATP_HELICASE"/>
    <property type="match status" value="1"/>
</dbReference>
<evidence type="ECO:0000256" key="1">
    <source>
        <dbReference type="ARBA" id="ARBA00012552"/>
    </source>
</evidence>
<dbReference type="OMA" id="PQWCRES"/>